<evidence type="ECO:0000256" key="6">
    <source>
        <dbReference type="ARBA" id="ARBA00038001"/>
    </source>
</evidence>
<dbReference type="GO" id="GO:0004497">
    <property type="term" value="F:monooxygenase activity"/>
    <property type="evidence" value="ECO:0007669"/>
    <property type="project" value="UniProtKB-ARBA"/>
</dbReference>
<dbReference type="GO" id="GO:0046872">
    <property type="term" value="F:metal ion binding"/>
    <property type="evidence" value="ECO:0007669"/>
    <property type="project" value="UniProtKB-KW"/>
</dbReference>
<dbReference type="PANTHER" id="PTHR21496:SF0">
    <property type="entry name" value="RIESKE DOMAIN-CONTAINING PROTEIN"/>
    <property type="match status" value="1"/>
</dbReference>
<dbReference type="PROSITE" id="PS51296">
    <property type="entry name" value="RIESKE"/>
    <property type="match status" value="1"/>
</dbReference>
<evidence type="ECO:0000313" key="8">
    <source>
        <dbReference type="EMBL" id="MBD2150062.1"/>
    </source>
</evidence>
<dbReference type="GO" id="GO:0051537">
    <property type="term" value="F:2 iron, 2 sulfur cluster binding"/>
    <property type="evidence" value="ECO:0007669"/>
    <property type="project" value="UniProtKB-KW"/>
</dbReference>
<protein>
    <submittedName>
        <fullName evidence="8">Rieske (2Fe-2S) protein</fullName>
    </submittedName>
</protein>
<keyword evidence="1" id="KW-0001">2Fe-2S</keyword>
<organism evidence="8 9">
    <name type="scientific">Pseudanabaena cinerea FACHB-1277</name>
    <dbReference type="NCBI Taxonomy" id="2949581"/>
    <lineage>
        <taxon>Bacteria</taxon>
        <taxon>Bacillati</taxon>
        <taxon>Cyanobacteriota</taxon>
        <taxon>Cyanophyceae</taxon>
        <taxon>Pseudanabaenales</taxon>
        <taxon>Pseudanabaenaceae</taxon>
        <taxon>Pseudanabaena</taxon>
        <taxon>Pseudanabaena cinerea</taxon>
    </lineage>
</organism>
<keyword evidence="4" id="KW-0411">Iron-sulfur</keyword>
<evidence type="ECO:0000259" key="7">
    <source>
        <dbReference type="PROSITE" id="PS51296"/>
    </source>
</evidence>
<evidence type="ECO:0000313" key="9">
    <source>
        <dbReference type="Proteomes" id="UP000631421"/>
    </source>
</evidence>
<proteinExistence type="inferred from homology"/>
<gene>
    <name evidence="8" type="ORF">H6F44_07985</name>
</gene>
<keyword evidence="3" id="KW-0408">Iron</keyword>
<comment type="cofactor">
    <cofactor evidence="5">
        <name>[2Fe-2S] cluster</name>
        <dbReference type="ChEBI" id="CHEBI:190135"/>
    </cofactor>
</comment>
<sequence length="121" mass="12771">MAKVKIAATADVSADKVLKTSANGQSLIVAKVGDKYCAIANKCPHFGLPLAKGKFENGVITCPFHGSKFEVCTGKSTEWVDSFVGIPMPDFAKKAIAMGKAPTDVKSFTVSQEGSDLFVEV</sequence>
<dbReference type="EMBL" id="JACJPY010000018">
    <property type="protein sequence ID" value="MBD2150062.1"/>
    <property type="molecule type" value="Genomic_DNA"/>
</dbReference>
<evidence type="ECO:0000256" key="4">
    <source>
        <dbReference type="ARBA" id="ARBA00023014"/>
    </source>
</evidence>
<reference evidence="8" key="1">
    <citation type="journal article" date="2015" name="ISME J.">
        <title>Draft Genome Sequence of Streptomyces incarnatus NRRL8089, which Produces the Nucleoside Antibiotic Sinefungin.</title>
        <authorList>
            <person name="Oshima K."/>
            <person name="Hattori M."/>
            <person name="Shimizu H."/>
            <person name="Fukuda K."/>
            <person name="Nemoto M."/>
            <person name="Inagaki K."/>
            <person name="Tamura T."/>
        </authorList>
    </citation>
    <scope>NUCLEOTIDE SEQUENCE</scope>
    <source>
        <strain evidence="8">FACHB-1277</strain>
    </source>
</reference>
<evidence type="ECO:0000256" key="1">
    <source>
        <dbReference type="ARBA" id="ARBA00022714"/>
    </source>
</evidence>
<dbReference type="CDD" id="cd03467">
    <property type="entry name" value="Rieske"/>
    <property type="match status" value="1"/>
</dbReference>
<keyword evidence="2" id="KW-0479">Metal-binding</keyword>
<dbReference type="SUPFAM" id="SSF50022">
    <property type="entry name" value="ISP domain"/>
    <property type="match status" value="1"/>
</dbReference>
<dbReference type="InterPro" id="IPR017941">
    <property type="entry name" value="Rieske_2Fe-2S"/>
</dbReference>
<dbReference type="InterPro" id="IPR036922">
    <property type="entry name" value="Rieske_2Fe-2S_sf"/>
</dbReference>
<accession>A0A926US48</accession>
<dbReference type="Pfam" id="PF00355">
    <property type="entry name" value="Rieske"/>
    <property type="match status" value="1"/>
</dbReference>
<evidence type="ECO:0000256" key="3">
    <source>
        <dbReference type="ARBA" id="ARBA00023004"/>
    </source>
</evidence>
<dbReference type="RefSeq" id="WP_190350431.1">
    <property type="nucleotide sequence ID" value="NZ_JACJPY010000018.1"/>
</dbReference>
<feature type="domain" description="Rieske" evidence="7">
    <location>
        <begin position="4"/>
        <end position="119"/>
    </location>
</feature>
<comment type="similarity">
    <text evidence="6">Belongs to the bacterial ring-hydroxylating dioxygenase ferredoxin component family.</text>
</comment>
<dbReference type="PANTHER" id="PTHR21496">
    <property type="entry name" value="FERREDOXIN-RELATED"/>
    <property type="match status" value="1"/>
</dbReference>
<dbReference type="Proteomes" id="UP000631421">
    <property type="component" value="Unassembled WGS sequence"/>
</dbReference>
<keyword evidence="9" id="KW-1185">Reference proteome</keyword>
<comment type="caution">
    <text evidence="8">The sequence shown here is derived from an EMBL/GenBank/DDBJ whole genome shotgun (WGS) entry which is preliminary data.</text>
</comment>
<evidence type="ECO:0000256" key="5">
    <source>
        <dbReference type="ARBA" id="ARBA00034078"/>
    </source>
</evidence>
<reference evidence="8" key="2">
    <citation type="submission" date="2020-08" db="EMBL/GenBank/DDBJ databases">
        <authorList>
            <person name="Chen M."/>
            <person name="Teng W."/>
            <person name="Zhao L."/>
            <person name="Hu C."/>
            <person name="Zhou Y."/>
            <person name="Han B."/>
            <person name="Song L."/>
            <person name="Shu W."/>
        </authorList>
    </citation>
    <scope>NUCLEOTIDE SEQUENCE</scope>
    <source>
        <strain evidence="8">FACHB-1277</strain>
    </source>
</reference>
<name>A0A926US48_9CYAN</name>
<evidence type="ECO:0000256" key="2">
    <source>
        <dbReference type="ARBA" id="ARBA00022723"/>
    </source>
</evidence>
<dbReference type="AlphaFoldDB" id="A0A926US48"/>
<dbReference type="GO" id="GO:0016705">
    <property type="term" value="F:oxidoreductase activity, acting on paired donors, with incorporation or reduction of molecular oxygen"/>
    <property type="evidence" value="ECO:0007669"/>
    <property type="project" value="UniProtKB-ARBA"/>
</dbReference>
<dbReference type="Gene3D" id="2.102.10.10">
    <property type="entry name" value="Rieske [2Fe-2S] iron-sulphur domain"/>
    <property type="match status" value="1"/>
</dbReference>